<name>A0AAX4IIE6_9PEZI</name>
<protein>
    <submittedName>
        <fullName evidence="2">Uncharacterized protein</fullName>
    </submittedName>
</protein>
<dbReference type="RefSeq" id="XP_062779945.1">
    <property type="nucleotide sequence ID" value="XM_062923894.1"/>
</dbReference>
<dbReference type="PANTHER" id="PTHR37315">
    <property type="entry name" value="UPF0311 PROTEIN BLR7842"/>
    <property type="match status" value="1"/>
</dbReference>
<proteinExistence type="predicted"/>
<dbReference type="Pfam" id="PF11578">
    <property type="entry name" value="DUF3237"/>
    <property type="match status" value="1"/>
</dbReference>
<dbReference type="PANTHER" id="PTHR37315:SF1">
    <property type="entry name" value="UPF0311 PROTEIN BLR7842"/>
    <property type="match status" value="1"/>
</dbReference>
<evidence type="ECO:0000256" key="1">
    <source>
        <dbReference type="SAM" id="MobiDB-lite"/>
    </source>
</evidence>
<evidence type="ECO:0000313" key="2">
    <source>
        <dbReference type="EMBL" id="WQF82721.1"/>
    </source>
</evidence>
<dbReference type="KEGG" id="cdet:87944238"/>
<dbReference type="InterPro" id="IPR020915">
    <property type="entry name" value="UPF0311"/>
</dbReference>
<accession>A0AAX4IIE6</accession>
<sequence>MSQTNHEQQAPLGHVFGFWKLACPRQAGLDWDTDKNLAKRHGVRQREVEEVDSERASKSPRSDTDTAVTSSSSEFPYPAMSLPKPMLELGFRVTVRFAPDVAETVVEGGKTVELARAVCGSWSGPLGSGVVLSAGHDLDKTRLETRSIHQIDTAFKLETDDEEPAMLEMGTRGFLSGTPDVLRRTACRTEEEARVDPRKYCYRMAISLTTTDMRYVKKVGGALWLGTGMWDLDELVIE</sequence>
<reference evidence="3" key="1">
    <citation type="journal article" date="2023" name="bioRxiv">
        <title>Complete genome of the Medicago anthracnose fungus, Colletotrichum destructivum, reveals a mini-chromosome-like region within a core chromosome.</title>
        <authorList>
            <person name="Lapalu N."/>
            <person name="Simon A."/>
            <person name="Lu A."/>
            <person name="Plaumann P.-L."/>
            <person name="Amselem J."/>
            <person name="Pigne S."/>
            <person name="Auger A."/>
            <person name="Koch C."/>
            <person name="Dallery J.-F."/>
            <person name="O'Connell R.J."/>
        </authorList>
    </citation>
    <scope>NUCLEOTIDE SEQUENCE [LARGE SCALE GENOMIC DNA]</scope>
    <source>
        <strain evidence="3">CBS 520.97</strain>
    </source>
</reference>
<organism evidence="2 3">
    <name type="scientific">Colletotrichum destructivum</name>
    <dbReference type="NCBI Taxonomy" id="34406"/>
    <lineage>
        <taxon>Eukaryota</taxon>
        <taxon>Fungi</taxon>
        <taxon>Dikarya</taxon>
        <taxon>Ascomycota</taxon>
        <taxon>Pezizomycotina</taxon>
        <taxon>Sordariomycetes</taxon>
        <taxon>Hypocreomycetidae</taxon>
        <taxon>Glomerellales</taxon>
        <taxon>Glomerellaceae</taxon>
        <taxon>Colletotrichum</taxon>
        <taxon>Colletotrichum destructivum species complex</taxon>
    </lineage>
</organism>
<dbReference type="EMBL" id="CP137309">
    <property type="protein sequence ID" value="WQF82721.1"/>
    <property type="molecule type" value="Genomic_DNA"/>
</dbReference>
<dbReference type="Proteomes" id="UP001322277">
    <property type="component" value="Chromosome 5"/>
</dbReference>
<dbReference type="AlphaFoldDB" id="A0AAX4IIE6"/>
<gene>
    <name evidence="2" type="ORF">CDEST_07735</name>
</gene>
<evidence type="ECO:0000313" key="3">
    <source>
        <dbReference type="Proteomes" id="UP001322277"/>
    </source>
</evidence>
<dbReference type="Gene3D" id="2.40.160.20">
    <property type="match status" value="1"/>
</dbReference>
<dbReference type="GeneID" id="87944238"/>
<feature type="region of interest" description="Disordered" evidence="1">
    <location>
        <begin position="32"/>
        <end position="77"/>
    </location>
</feature>
<feature type="compositionally biased region" description="Basic and acidic residues" evidence="1">
    <location>
        <begin position="44"/>
        <end position="64"/>
    </location>
</feature>
<keyword evidence="3" id="KW-1185">Reference proteome</keyword>